<dbReference type="Proteomes" id="UP001224775">
    <property type="component" value="Unassembled WGS sequence"/>
</dbReference>
<dbReference type="AlphaFoldDB" id="A0AAD9D9R5"/>
<name>A0AAD9D9R5_9STRA</name>
<comment type="caution">
    <text evidence="1">The sequence shown here is derived from an EMBL/GenBank/DDBJ whole genome shotgun (WGS) entry which is preliminary data.</text>
</comment>
<sequence>MQVYAGLIGIPFNSLYKYLNPNKDERRILGNGERGRPKLLGVDDVQFLGETLARMDRCNDGASKKEGTDLVMSAVPNLTRPQASRQLSRIVIPEGHKAGIQWH</sequence>
<dbReference type="EMBL" id="JATAAI010000018">
    <property type="protein sequence ID" value="KAK1739421.1"/>
    <property type="molecule type" value="Genomic_DNA"/>
</dbReference>
<protein>
    <submittedName>
        <fullName evidence="1">Uncharacterized protein</fullName>
    </submittedName>
</protein>
<proteinExistence type="predicted"/>
<evidence type="ECO:0000313" key="1">
    <source>
        <dbReference type="EMBL" id="KAK1739421.1"/>
    </source>
</evidence>
<evidence type="ECO:0000313" key="2">
    <source>
        <dbReference type="Proteomes" id="UP001224775"/>
    </source>
</evidence>
<keyword evidence="2" id="KW-1185">Reference proteome</keyword>
<organism evidence="1 2">
    <name type="scientific">Skeletonema marinoi</name>
    <dbReference type="NCBI Taxonomy" id="267567"/>
    <lineage>
        <taxon>Eukaryota</taxon>
        <taxon>Sar</taxon>
        <taxon>Stramenopiles</taxon>
        <taxon>Ochrophyta</taxon>
        <taxon>Bacillariophyta</taxon>
        <taxon>Coscinodiscophyceae</taxon>
        <taxon>Thalassiosirophycidae</taxon>
        <taxon>Thalassiosirales</taxon>
        <taxon>Skeletonemataceae</taxon>
        <taxon>Skeletonema</taxon>
        <taxon>Skeletonema marinoi-dohrnii complex</taxon>
    </lineage>
</organism>
<reference evidence="1" key="1">
    <citation type="submission" date="2023-06" db="EMBL/GenBank/DDBJ databases">
        <title>Survivors Of The Sea: Transcriptome response of Skeletonema marinoi to long-term dormancy.</title>
        <authorList>
            <person name="Pinder M.I.M."/>
            <person name="Kourtchenko O."/>
            <person name="Robertson E.K."/>
            <person name="Larsson T."/>
            <person name="Maumus F."/>
            <person name="Osuna-Cruz C.M."/>
            <person name="Vancaester E."/>
            <person name="Stenow R."/>
            <person name="Vandepoele K."/>
            <person name="Ploug H."/>
            <person name="Bruchert V."/>
            <person name="Godhe A."/>
            <person name="Topel M."/>
        </authorList>
    </citation>
    <scope>NUCLEOTIDE SEQUENCE</scope>
    <source>
        <strain evidence="1">R05AC</strain>
    </source>
</reference>
<accession>A0AAD9D9R5</accession>
<gene>
    <name evidence="1" type="ORF">QTG54_009964</name>
</gene>